<evidence type="ECO:0000256" key="2">
    <source>
        <dbReference type="ARBA" id="ARBA00022771"/>
    </source>
</evidence>
<dbReference type="GO" id="GO:0008270">
    <property type="term" value="F:zinc ion binding"/>
    <property type="evidence" value="ECO:0007669"/>
    <property type="project" value="UniProtKB-KW"/>
</dbReference>
<dbReference type="Gene3D" id="3.30.40.10">
    <property type="entry name" value="Zinc/RING finger domain, C3HC4 (zinc finger)"/>
    <property type="match status" value="1"/>
</dbReference>
<evidence type="ECO:0000256" key="4">
    <source>
        <dbReference type="PROSITE-ProRule" id="PRU00146"/>
    </source>
</evidence>
<dbReference type="PROSITE" id="PS50016">
    <property type="entry name" value="ZF_PHD_2"/>
    <property type="match status" value="1"/>
</dbReference>
<reference evidence="6 7" key="1">
    <citation type="journal article" date="2014" name="PLoS ONE">
        <title>Global Analysis of Gene Expression Profiles in Physic Nut (Jatropha curcas L.) Seedlings Exposed to Salt Stress.</title>
        <authorList>
            <person name="Zhang L."/>
            <person name="Zhang C."/>
            <person name="Wu P."/>
            <person name="Chen Y."/>
            <person name="Li M."/>
            <person name="Jiang H."/>
            <person name="Wu G."/>
        </authorList>
    </citation>
    <scope>NUCLEOTIDE SEQUENCE [LARGE SCALE GENOMIC DNA]</scope>
    <source>
        <strain evidence="7">cv. GZQX0401</strain>
        <tissue evidence="6">Young leaves</tissue>
    </source>
</reference>
<protein>
    <recommendedName>
        <fullName evidence="5">PHD-type domain-containing protein</fullName>
    </recommendedName>
</protein>
<dbReference type="PANTHER" id="PTHR46309:SF5">
    <property type="entry name" value="GNAT FAMILY ACETYLTRANSFERASE"/>
    <property type="match status" value="1"/>
</dbReference>
<dbReference type="AlphaFoldDB" id="A0A067KUU9"/>
<dbReference type="OrthoDB" id="429143at2759"/>
<dbReference type="GO" id="GO:0003714">
    <property type="term" value="F:transcription corepressor activity"/>
    <property type="evidence" value="ECO:0007669"/>
    <property type="project" value="InterPro"/>
</dbReference>
<feature type="domain" description="PHD-type" evidence="5">
    <location>
        <begin position="55"/>
        <end position="100"/>
    </location>
</feature>
<dbReference type="GO" id="GO:0006357">
    <property type="term" value="P:regulation of transcription by RNA polymerase II"/>
    <property type="evidence" value="ECO:0007669"/>
    <property type="project" value="TreeGrafter"/>
</dbReference>
<evidence type="ECO:0000256" key="3">
    <source>
        <dbReference type="ARBA" id="ARBA00022833"/>
    </source>
</evidence>
<organism evidence="6 7">
    <name type="scientific">Jatropha curcas</name>
    <name type="common">Barbados nut</name>
    <dbReference type="NCBI Taxonomy" id="180498"/>
    <lineage>
        <taxon>Eukaryota</taxon>
        <taxon>Viridiplantae</taxon>
        <taxon>Streptophyta</taxon>
        <taxon>Embryophyta</taxon>
        <taxon>Tracheophyta</taxon>
        <taxon>Spermatophyta</taxon>
        <taxon>Magnoliopsida</taxon>
        <taxon>eudicotyledons</taxon>
        <taxon>Gunneridae</taxon>
        <taxon>Pentapetalae</taxon>
        <taxon>rosids</taxon>
        <taxon>fabids</taxon>
        <taxon>Malpighiales</taxon>
        <taxon>Euphorbiaceae</taxon>
        <taxon>Crotonoideae</taxon>
        <taxon>Jatropheae</taxon>
        <taxon>Jatropha</taxon>
    </lineage>
</organism>
<gene>
    <name evidence="6" type="ORF">JCGZ_03458</name>
</gene>
<dbReference type="PANTHER" id="PTHR46309">
    <property type="entry name" value="PHD FINGER PROTEIN 12"/>
    <property type="match status" value="1"/>
</dbReference>
<dbReference type="SUPFAM" id="SSF55729">
    <property type="entry name" value="Acyl-CoA N-acyltransferases (Nat)"/>
    <property type="match status" value="1"/>
</dbReference>
<evidence type="ECO:0000313" key="6">
    <source>
        <dbReference type="EMBL" id="KDP39927.1"/>
    </source>
</evidence>
<dbReference type="Pfam" id="PF00628">
    <property type="entry name" value="PHD"/>
    <property type="match status" value="1"/>
</dbReference>
<dbReference type="InterPro" id="IPR013083">
    <property type="entry name" value="Znf_RING/FYVE/PHD"/>
</dbReference>
<dbReference type="InterPro" id="IPR016181">
    <property type="entry name" value="Acyl_CoA_acyltransferase"/>
</dbReference>
<dbReference type="CDD" id="cd04301">
    <property type="entry name" value="NAT_SF"/>
    <property type="match status" value="1"/>
</dbReference>
<dbReference type="Pfam" id="PF23209">
    <property type="entry name" value="IDM1_C"/>
    <property type="match status" value="1"/>
</dbReference>
<keyword evidence="3" id="KW-0862">Zinc</keyword>
<name>A0A067KUU9_JATCU</name>
<sequence>MHAGNYSSRPYKNTYVFRTGKPLVNLLNEMWHKKEDERHLFNVVVPQIGATDANDDACLLCADGGDLICCEKCPSAFHPTCINMENIPQEDFLCTYCVCKHCGGINGDMLTCSMCGKRYHWDCYVDRENVDLNDTELALCCGPICKEVYWKFKRMLGVRHAMKEGLTWTLVHRMKPFEIEDEQTRIISNCKTEVAWDFLNECFSTATDRHSRINILQSVVCNRESNLTRMNFRGFFVALLENNDGIVSAATVRMHGKDLAEMPYIATQENYRGQGMARKLFDALGYVFSCIGLKEMVIPSIDHLAPMWQGKYGFTPIDDVVKHKLVNFNTLMFPGTIRLQKIFPDAPASFSAAAGCSAAASTSAAMDNKNDKNCKELALLNLNLDPPEPPEDEKVRPVIWIDD</sequence>
<dbReference type="SUPFAM" id="SSF57903">
    <property type="entry name" value="FYVE/PHD zinc finger"/>
    <property type="match status" value="1"/>
</dbReference>
<keyword evidence="7" id="KW-1185">Reference proteome</keyword>
<dbReference type="InterPro" id="IPR011011">
    <property type="entry name" value="Znf_FYVE_PHD"/>
</dbReference>
<keyword evidence="1" id="KW-0479">Metal-binding</keyword>
<dbReference type="Proteomes" id="UP000027138">
    <property type="component" value="Unassembled WGS sequence"/>
</dbReference>
<dbReference type="InterPro" id="IPR001965">
    <property type="entry name" value="Znf_PHD"/>
</dbReference>
<dbReference type="InterPro" id="IPR019787">
    <property type="entry name" value="Znf_PHD-finger"/>
</dbReference>
<keyword evidence="2 4" id="KW-0863">Zinc-finger</keyword>
<dbReference type="CDD" id="cd15489">
    <property type="entry name" value="PHD_SF"/>
    <property type="match status" value="1"/>
</dbReference>
<evidence type="ECO:0000313" key="7">
    <source>
        <dbReference type="Proteomes" id="UP000027138"/>
    </source>
</evidence>
<dbReference type="InterPro" id="IPR056511">
    <property type="entry name" value="IDM1_C"/>
</dbReference>
<accession>A0A067KUU9</accession>
<proteinExistence type="predicted"/>
<dbReference type="Gene3D" id="3.40.630.30">
    <property type="match status" value="1"/>
</dbReference>
<dbReference type="EMBL" id="KK914336">
    <property type="protein sequence ID" value="KDP39927.1"/>
    <property type="molecule type" value="Genomic_DNA"/>
</dbReference>
<dbReference type="InterPro" id="IPR042163">
    <property type="entry name" value="PHF12"/>
</dbReference>
<dbReference type="SMART" id="SM00249">
    <property type="entry name" value="PHD"/>
    <property type="match status" value="2"/>
</dbReference>
<evidence type="ECO:0000256" key="1">
    <source>
        <dbReference type="ARBA" id="ARBA00022723"/>
    </source>
</evidence>
<dbReference type="GO" id="GO:0005634">
    <property type="term" value="C:nucleus"/>
    <property type="evidence" value="ECO:0007669"/>
    <property type="project" value="TreeGrafter"/>
</dbReference>
<evidence type="ECO:0000259" key="5">
    <source>
        <dbReference type="PROSITE" id="PS50016"/>
    </source>
</evidence>